<reference evidence="2 3" key="1">
    <citation type="submission" date="2016-07" db="EMBL/GenBank/DDBJ databases">
        <title>Pervasive Adenine N6-methylation of Active Genes in Fungi.</title>
        <authorList>
            <consortium name="DOE Joint Genome Institute"/>
            <person name="Mondo S.J."/>
            <person name="Dannebaum R.O."/>
            <person name="Kuo R.C."/>
            <person name="Labutti K."/>
            <person name="Haridas S."/>
            <person name="Kuo A."/>
            <person name="Salamov A."/>
            <person name="Ahrendt S.R."/>
            <person name="Lipzen A."/>
            <person name="Sullivan W."/>
            <person name="Andreopoulos W.B."/>
            <person name="Clum A."/>
            <person name="Lindquist E."/>
            <person name="Daum C."/>
            <person name="Ramamoorthy G.K."/>
            <person name="Gryganskyi A."/>
            <person name="Culley D."/>
            <person name="Magnuson J.K."/>
            <person name="James T.Y."/>
            <person name="O'Malley M.A."/>
            <person name="Stajich J.E."/>
            <person name="Spatafora J.W."/>
            <person name="Visel A."/>
            <person name="Grigoriev I.V."/>
        </authorList>
    </citation>
    <scope>NUCLEOTIDE SEQUENCE [LARGE SCALE GENOMIC DNA]</scope>
    <source>
        <strain evidence="2 3">NRRL 1336</strain>
    </source>
</reference>
<keyword evidence="3" id="KW-1185">Reference proteome</keyword>
<feature type="chain" id="PRO_5012123234" description="Secreted protein" evidence="1">
    <location>
        <begin position="25"/>
        <end position="184"/>
    </location>
</feature>
<dbReference type="AlphaFoldDB" id="A0A1X2I992"/>
<accession>A0A1X2I992</accession>
<proteinExistence type="predicted"/>
<evidence type="ECO:0000256" key="1">
    <source>
        <dbReference type="SAM" id="SignalP"/>
    </source>
</evidence>
<sequence length="184" mass="20499">MRPSILYDLLLVLTTALTCTMALTGPIEQVHSSSGFSTFPSPFTFRTRMLVEASTDSSGAIDSGVNMERQDTLFISCCRQALEALLVLCSASQWTWQALFQGFHGGGSNNGASRQVERWPLRSFFQLALDSVDPWVWKCKTRTLSFFFDAACDSSGEEGVETTRSIKDRHGGDRHDINDLFKVR</sequence>
<name>A0A1X2I992_9FUNG</name>
<organism evidence="2 3">
    <name type="scientific">Absidia repens</name>
    <dbReference type="NCBI Taxonomy" id="90262"/>
    <lineage>
        <taxon>Eukaryota</taxon>
        <taxon>Fungi</taxon>
        <taxon>Fungi incertae sedis</taxon>
        <taxon>Mucoromycota</taxon>
        <taxon>Mucoromycotina</taxon>
        <taxon>Mucoromycetes</taxon>
        <taxon>Mucorales</taxon>
        <taxon>Cunninghamellaceae</taxon>
        <taxon>Absidia</taxon>
    </lineage>
</organism>
<feature type="signal peptide" evidence="1">
    <location>
        <begin position="1"/>
        <end position="24"/>
    </location>
</feature>
<evidence type="ECO:0000313" key="2">
    <source>
        <dbReference type="EMBL" id="ORZ12199.1"/>
    </source>
</evidence>
<evidence type="ECO:0008006" key="4">
    <source>
        <dbReference type="Google" id="ProtNLM"/>
    </source>
</evidence>
<comment type="caution">
    <text evidence="2">The sequence shown here is derived from an EMBL/GenBank/DDBJ whole genome shotgun (WGS) entry which is preliminary data.</text>
</comment>
<dbReference type="Proteomes" id="UP000193560">
    <property type="component" value="Unassembled WGS sequence"/>
</dbReference>
<dbReference type="EMBL" id="MCGE01000019">
    <property type="protein sequence ID" value="ORZ12199.1"/>
    <property type="molecule type" value="Genomic_DNA"/>
</dbReference>
<evidence type="ECO:0000313" key="3">
    <source>
        <dbReference type="Proteomes" id="UP000193560"/>
    </source>
</evidence>
<keyword evidence="1" id="KW-0732">Signal</keyword>
<gene>
    <name evidence="2" type="ORF">BCR42DRAFT_78643</name>
</gene>
<protein>
    <recommendedName>
        <fullName evidence="4">Secreted protein</fullName>
    </recommendedName>
</protein>